<dbReference type="Pfam" id="PF08389">
    <property type="entry name" value="Xpo1"/>
    <property type="match status" value="1"/>
</dbReference>
<reference evidence="2 3" key="1">
    <citation type="submission" date="2024-01" db="EMBL/GenBank/DDBJ databases">
        <title>A draft genome for the cacao thread blight pathogen Marasmiellus scandens.</title>
        <authorList>
            <person name="Baruah I.K."/>
            <person name="Leung J."/>
            <person name="Bukari Y."/>
            <person name="Amoako-Attah I."/>
            <person name="Meinhardt L.W."/>
            <person name="Bailey B.A."/>
            <person name="Cohen S.P."/>
        </authorList>
    </citation>
    <scope>NUCLEOTIDE SEQUENCE [LARGE SCALE GENOMIC DNA]</scope>
    <source>
        <strain evidence="2 3">GH-19</strain>
    </source>
</reference>
<dbReference type="Pfam" id="PF03810">
    <property type="entry name" value="IBN_N"/>
    <property type="match status" value="1"/>
</dbReference>
<gene>
    <name evidence="2" type="primary">MTR10</name>
    <name evidence="2" type="ORF">VKT23_003301</name>
</gene>
<proteinExistence type="predicted"/>
<dbReference type="Proteomes" id="UP001498398">
    <property type="component" value="Unassembled WGS sequence"/>
</dbReference>
<dbReference type="PANTHER" id="PTHR12363">
    <property type="entry name" value="TRANSPORTIN 3 AND IMPORTIN 13"/>
    <property type="match status" value="1"/>
</dbReference>
<dbReference type="InterPro" id="IPR051345">
    <property type="entry name" value="Importin_beta-like_NTR"/>
</dbReference>
<sequence length="929" mass="103174">MADMQELLSALDVFTRTPDKASLEKANAWLQDFQHSPEAWSTCNVLLLSSDVPPAARLFAAQTFRTKVTYDLSQVDAANLPGLRDTLIAALREHSTGPRAVTVQLCLAIAGLAVQFPAWKNAVQTMINTFGANPATVPVLMQFLTLLPEEVHTNSKIPITDYEWRERVSDLLATNSKQVLELLSMYIQASGVTAEVQNQAFKCLRSWLMSGEVSTMDMAESPLLHFAFEALASDGLFDAAVDVICELIHETQEIDDNMPVIELIVPRVIALRPLLASHRDDPDKIRGYARIFAEAGETYRVLIIQHTETFFPIVEAIGECSAYPDLDIVPITFPFWERLAQVIGKRKSVSPLFQQAYRSVMQVIINHLKFPSDSTPLVGQEADDFRAFRHVMGDTLKDCCEVLEAESCLLATYEMIANAMSQNSSWQEVEAPLFALRSIGGRIDLNDDVAVPKIMDLIPSLPNHPRVRYAAILIISRYTEWIDKHPTYIPMQLQYISAGFEDSDSEVVAAAGQALKYLCQDCKGHLVDVLPTLHTFLNTTGSKLCQDDKIQIYEAIAFVISAMPMDKAAESLKTFSLDQLAIVHKVATSTNPADDGDLATACNALESLEVMLSVIGSFGERLPAACQSTCSEVWAMFDVLLSKYCKDENVAERACRVLRYGLDLFGQDVLPVVVSVIGRMSFSFEASGASSFLWIAGKIIDRFGDREDPDLRGSIKEIYERSTQKIVQLLQTQSPDTIPGVLEDYVQLLARILQQCPDILFQSSMFSLAFRAATATLNLVQTDPVLTALELFLSIFTHDCLEPVNDLPPNFVLYARAIQTAFEASGPDFLGYLLTGLVGNFPSEADPLVVSIFRSITALWPTQVITWLPPILEQIPSATVPNDMKIGFMSDISSAINQKKYDRVKYAVISFHRNSRRIRERRRGVALVP</sequence>
<dbReference type="PANTHER" id="PTHR12363:SF53">
    <property type="entry name" value="MRNA TRANSPORT REGULATOR MTR10"/>
    <property type="match status" value="1"/>
</dbReference>
<dbReference type="InterPro" id="IPR057942">
    <property type="entry name" value="TPR_TNPO3_IPO13_3rd"/>
</dbReference>
<dbReference type="SMART" id="SM00913">
    <property type="entry name" value="IBN_N"/>
    <property type="match status" value="1"/>
</dbReference>
<organism evidence="2 3">
    <name type="scientific">Marasmiellus scandens</name>
    <dbReference type="NCBI Taxonomy" id="2682957"/>
    <lineage>
        <taxon>Eukaryota</taxon>
        <taxon>Fungi</taxon>
        <taxon>Dikarya</taxon>
        <taxon>Basidiomycota</taxon>
        <taxon>Agaricomycotina</taxon>
        <taxon>Agaricomycetes</taxon>
        <taxon>Agaricomycetidae</taxon>
        <taxon>Agaricales</taxon>
        <taxon>Marasmiineae</taxon>
        <taxon>Omphalotaceae</taxon>
        <taxon>Marasmiellus</taxon>
    </lineage>
</organism>
<dbReference type="EMBL" id="JBANRG010000003">
    <property type="protein sequence ID" value="KAK7468800.1"/>
    <property type="molecule type" value="Genomic_DNA"/>
</dbReference>
<evidence type="ECO:0000259" key="1">
    <source>
        <dbReference type="PROSITE" id="PS50166"/>
    </source>
</evidence>
<dbReference type="Pfam" id="PF24140">
    <property type="entry name" value="TPR_TNPO3_IPO13_3rd"/>
    <property type="match status" value="1"/>
</dbReference>
<keyword evidence="3" id="KW-1185">Reference proteome</keyword>
<comment type="caution">
    <text evidence="2">The sequence shown here is derived from an EMBL/GenBank/DDBJ whole genome shotgun (WGS) entry which is preliminary data.</text>
</comment>
<dbReference type="Gene3D" id="1.25.10.10">
    <property type="entry name" value="Leucine-rich Repeat Variant"/>
    <property type="match status" value="1"/>
</dbReference>
<dbReference type="SUPFAM" id="SSF48371">
    <property type="entry name" value="ARM repeat"/>
    <property type="match status" value="1"/>
</dbReference>
<dbReference type="PROSITE" id="PS50166">
    <property type="entry name" value="IMPORTIN_B_NT"/>
    <property type="match status" value="1"/>
</dbReference>
<protein>
    <submittedName>
        <fullName evidence="2">Nuclear import receptor</fullName>
    </submittedName>
</protein>
<dbReference type="InterPro" id="IPR013598">
    <property type="entry name" value="Exportin-1/Importin-b-like"/>
</dbReference>
<name>A0ABR1JZT8_9AGAR</name>
<dbReference type="InterPro" id="IPR016024">
    <property type="entry name" value="ARM-type_fold"/>
</dbReference>
<accession>A0ABR1JZT8</accession>
<feature type="domain" description="Importin N-terminal" evidence="1">
    <location>
        <begin position="26"/>
        <end position="93"/>
    </location>
</feature>
<dbReference type="InterPro" id="IPR057941">
    <property type="entry name" value="TPR_TNPO3_IPO13_2nd"/>
</dbReference>
<dbReference type="InterPro" id="IPR058537">
    <property type="entry name" value="TPR_TNPO3_IPO13_4th"/>
</dbReference>
<evidence type="ECO:0000313" key="3">
    <source>
        <dbReference type="Proteomes" id="UP001498398"/>
    </source>
</evidence>
<dbReference type="InterPro" id="IPR011989">
    <property type="entry name" value="ARM-like"/>
</dbReference>
<keyword evidence="2" id="KW-0675">Receptor</keyword>
<evidence type="ECO:0000313" key="2">
    <source>
        <dbReference type="EMBL" id="KAK7468800.1"/>
    </source>
</evidence>
<dbReference type="Pfam" id="PF24138">
    <property type="entry name" value="TPR_TNPO3_IPO13_2nd"/>
    <property type="match status" value="1"/>
</dbReference>
<dbReference type="Pfam" id="PF24139">
    <property type="entry name" value="TPR_TNPO3_IPO13_4th"/>
    <property type="match status" value="1"/>
</dbReference>
<dbReference type="InterPro" id="IPR001494">
    <property type="entry name" value="Importin-beta_N"/>
</dbReference>